<dbReference type="AlphaFoldDB" id="A0A1M5FMR9"/>
<feature type="transmembrane region" description="Helical" evidence="1">
    <location>
        <begin position="20"/>
        <end position="39"/>
    </location>
</feature>
<name>A0A1M5FMR9_9FLAO</name>
<evidence type="ECO:0000313" key="2">
    <source>
        <dbReference type="EMBL" id="SHF92796.1"/>
    </source>
</evidence>
<keyword evidence="1" id="KW-1133">Transmembrane helix</keyword>
<evidence type="ECO:0000313" key="3">
    <source>
        <dbReference type="Proteomes" id="UP000184406"/>
    </source>
</evidence>
<reference evidence="3" key="1">
    <citation type="submission" date="2016-11" db="EMBL/GenBank/DDBJ databases">
        <authorList>
            <person name="Varghese N."/>
            <person name="Submissions S."/>
        </authorList>
    </citation>
    <scope>NUCLEOTIDE SEQUENCE [LARGE SCALE GENOMIC DNA]</scope>
    <source>
        <strain evidence="3">DSM 17539</strain>
    </source>
</reference>
<keyword evidence="1" id="KW-0472">Membrane</keyword>
<keyword evidence="3" id="KW-1185">Reference proteome</keyword>
<organism evidence="2 3">
    <name type="scientific">Arenibacter palladensis</name>
    <dbReference type="NCBI Taxonomy" id="237373"/>
    <lineage>
        <taxon>Bacteria</taxon>
        <taxon>Pseudomonadati</taxon>
        <taxon>Bacteroidota</taxon>
        <taxon>Flavobacteriia</taxon>
        <taxon>Flavobacteriales</taxon>
        <taxon>Flavobacteriaceae</taxon>
        <taxon>Arenibacter</taxon>
    </lineage>
</organism>
<accession>A0A1M5FMR9</accession>
<protein>
    <submittedName>
        <fullName evidence="2">Uncharacterized protein</fullName>
    </submittedName>
</protein>
<keyword evidence="1" id="KW-0812">Transmembrane</keyword>
<feature type="transmembrane region" description="Helical" evidence="1">
    <location>
        <begin position="46"/>
        <end position="64"/>
    </location>
</feature>
<dbReference type="EMBL" id="FQUX01000009">
    <property type="protein sequence ID" value="SHF92796.1"/>
    <property type="molecule type" value="Genomic_DNA"/>
</dbReference>
<gene>
    <name evidence="2" type="ORF">SAMN03080594_109138</name>
</gene>
<sequence length="107" mass="12651">MNSIFNFRTYELSFRFAKPYLWISFLVTVFMVFSGSVIFKISNLNAMILSFKILFYLGVFLSYFDIAQRKRLTFYQNFGLSKIVLILISLLMDIALTLVFINLIRLF</sequence>
<proteinExistence type="predicted"/>
<feature type="transmembrane region" description="Helical" evidence="1">
    <location>
        <begin position="84"/>
        <end position="104"/>
    </location>
</feature>
<dbReference type="Proteomes" id="UP000184406">
    <property type="component" value="Unassembled WGS sequence"/>
</dbReference>
<evidence type="ECO:0000256" key="1">
    <source>
        <dbReference type="SAM" id="Phobius"/>
    </source>
</evidence>